<reference evidence="7" key="1">
    <citation type="submission" date="2024-01" db="EMBL/GenBank/DDBJ databases">
        <title>Bank of Algae and Cyanobacteria of the Azores (BACA) strain genomes.</title>
        <authorList>
            <person name="Luz R."/>
            <person name="Cordeiro R."/>
            <person name="Fonseca A."/>
            <person name="Goncalves V."/>
        </authorList>
    </citation>
    <scope>NUCLEOTIDE SEQUENCE</scope>
    <source>
        <strain evidence="7">BACA0141</strain>
    </source>
</reference>
<dbReference type="RefSeq" id="WP_330486143.1">
    <property type="nucleotide sequence ID" value="NZ_JAZBJZ010000161.1"/>
</dbReference>
<gene>
    <name evidence="7" type="ORF">V2H45_23475</name>
</gene>
<organism evidence="7 8">
    <name type="scientific">Tumidithrix elongata BACA0141</name>
    <dbReference type="NCBI Taxonomy" id="2716417"/>
    <lineage>
        <taxon>Bacteria</taxon>
        <taxon>Bacillati</taxon>
        <taxon>Cyanobacteriota</taxon>
        <taxon>Cyanophyceae</taxon>
        <taxon>Pseudanabaenales</taxon>
        <taxon>Pseudanabaenaceae</taxon>
        <taxon>Tumidithrix</taxon>
        <taxon>Tumidithrix elongata</taxon>
    </lineage>
</organism>
<evidence type="ECO:0000256" key="2">
    <source>
        <dbReference type="ARBA" id="ARBA00022692"/>
    </source>
</evidence>
<dbReference type="InterPro" id="IPR007343">
    <property type="entry name" value="Uncharacterised_pept_Zn_put"/>
</dbReference>
<name>A0AAW9QB83_9CYAN</name>
<evidence type="ECO:0000313" key="8">
    <source>
        <dbReference type="Proteomes" id="UP001333818"/>
    </source>
</evidence>
<evidence type="ECO:0000256" key="3">
    <source>
        <dbReference type="ARBA" id="ARBA00022989"/>
    </source>
</evidence>
<feature type="transmembrane region" description="Helical" evidence="6">
    <location>
        <begin position="25"/>
        <end position="46"/>
    </location>
</feature>
<keyword evidence="8" id="KW-1185">Reference proteome</keyword>
<dbReference type="PANTHER" id="PTHR30168:SF0">
    <property type="entry name" value="INNER MEMBRANE PROTEIN"/>
    <property type="match status" value="1"/>
</dbReference>
<dbReference type="EMBL" id="JAZBJZ010000161">
    <property type="protein sequence ID" value="MEE3719706.1"/>
    <property type="molecule type" value="Genomic_DNA"/>
</dbReference>
<keyword evidence="2 6" id="KW-0812">Transmembrane</keyword>
<accession>A0AAW9QB83</accession>
<keyword evidence="4 6" id="KW-0472">Membrane</keyword>
<evidence type="ECO:0000256" key="5">
    <source>
        <dbReference type="SAM" id="MobiDB-lite"/>
    </source>
</evidence>
<feature type="region of interest" description="Disordered" evidence="5">
    <location>
        <begin position="1"/>
        <end position="26"/>
    </location>
</feature>
<dbReference type="AlphaFoldDB" id="A0AAW9QB83"/>
<proteinExistence type="predicted"/>
<protein>
    <submittedName>
        <fullName evidence="7">Neutral zinc metallopeptidase</fullName>
    </submittedName>
</protein>
<evidence type="ECO:0000256" key="4">
    <source>
        <dbReference type="ARBA" id="ARBA00023136"/>
    </source>
</evidence>
<keyword evidence="3 6" id="KW-1133">Transmembrane helix</keyword>
<dbReference type="Pfam" id="PF04228">
    <property type="entry name" value="Zn_peptidase"/>
    <property type="match status" value="1"/>
</dbReference>
<evidence type="ECO:0000313" key="7">
    <source>
        <dbReference type="EMBL" id="MEE3719706.1"/>
    </source>
</evidence>
<evidence type="ECO:0000256" key="1">
    <source>
        <dbReference type="ARBA" id="ARBA00004167"/>
    </source>
</evidence>
<evidence type="ECO:0000256" key="6">
    <source>
        <dbReference type="SAM" id="Phobius"/>
    </source>
</evidence>
<feature type="compositionally biased region" description="Basic and acidic residues" evidence="5">
    <location>
        <begin position="1"/>
        <end position="11"/>
    </location>
</feature>
<comment type="caution">
    <text evidence="7">The sequence shown here is derived from an EMBL/GenBank/DDBJ whole genome shotgun (WGS) entry which is preliminary data.</text>
</comment>
<dbReference type="GO" id="GO:0016020">
    <property type="term" value="C:membrane"/>
    <property type="evidence" value="ECO:0007669"/>
    <property type="project" value="UniProtKB-SubCell"/>
</dbReference>
<comment type="subcellular location">
    <subcellularLocation>
        <location evidence="1">Membrane</location>
        <topology evidence="1">Single-pass membrane protein</topology>
    </subcellularLocation>
</comment>
<dbReference type="PANTHER" id="PTHR30168">
    <property type="entry name" value="PUTATIVE MEMBRANE PROTEIN YPFJ"/>
    <property type="match status" value="1"/>
</dbReference>
<sequence>MKWDEMRKSDNVEDEREGSSSQAPVGMLGGVGVGGAAIAVILGLIFKVNPAQIMGFLPNNTTAPVTQKHTQPKNDRDSDFVRSVLGDTEDVWTRIFQQQLNTQYQPPKLVLFRSSVNSACGSAQTSSGPFYCPADKKVYLDMGFFQYLQATAGADADFARSYAIAHEVGHHIQNLLGTSGKVRQLKSSSSKTKANELSVRIELQADCYAGVWGFNTAQRGLIGDRDVETALNTATQIGDDYLQKQATGNVIPESFTHGTSQQRVKWFKRGFSSGDIKQCDTFNTDQL</sequence>
<dbReference type="Proteomes" id="UP001333818">
    <property type="component" value="Unassembled WGS sequence"/>
</dbReference>